<dbReference type="Gene3D" id="3.40.1350.10">
    <property type="match status" value="1"/>
</dbReference>
<evidence type="ECO:0000259" key="7">
    <source>
        <dbReference type="Pfam" id="PF01974"/>
    </source>
</evidence>
<accession>A0ABR1YR44</accession>
<feature type="compositionally biased region" description="Basic and acidic residues" evidence="6">
    <location>
        <begin position="93"/>
        <end position="103"/>
    </location>
</feature>
<gene>
    <name evidence="9" type="ORF">HDK90DRAFT_486001</name>
</gene>
<dbReference type="InterPro" id="IPR006677">
    <property type="entry name" value="tRNA_intron_Endonuc_cat-like"/>
</dbReference>
<dbReference type="InterPro" id="IPR011856">
    <property type="entry name" value="tRNA_endonuc-like_dom_sf"/>
</dbReference>
<dbReference type="SUPFAM" id="SSF53032">
    <property type="entry name" value="tRNA-intron endonuclease catalytic domain-like"/>
    <property type="match status" value="1"/>
</dbReference>
<evidence type="ECO:0000256" key="2">
    <source>
        <dbReference type="ARBA" id="ARBA00012573"/>
    </source>
</evidence>
<feature type="region of interest" description="Disordered" evidence="6">
    <location>
        <begin position="1"/>
        <end position="35"/>
    </location>
</feature>
<comment type="similarity">
    <text evidence="1">Belongs to the tRNA-intron endonuclease family.</text>
</comment>
<dbReference type="EC" id="4.6.1.16" evidence="2"/>
<evidence type="ECO:0000256" key="1">
    <source>
        <dbReference type="ARBA" id="ARBA00008078"/>
    </source>
</evidence>
<feature type="compositionally biased region" description="Polar residues" evidence="6">
    <location>
        <begin position="23"/>
        <end position="33"/>
    </location>
</feature>
<feature type="region of interest" description="Disordered" evidence="6">
    <location>
        <begin position="410"/>
        <end position="429"/>
    </location>
</feature>
<dbReference type="CDD" id="cd22363">
    <property type="entry name" value="tRNA-intron_lyase_C"/>
    <property type="match status" value="1"/>
</dbReference>
<dbReference type="Pfam" id="PF01974">
    <property type="entry name" value="tRNA_int_endo"/>
    <property type="match status" value="1"/>
</dbReference>
<evidence type="ECO:0000256" key="4">
    <source>
        <dbReference type="ARBA" id="ARBA00023239"/>
    </source>
</evidence>
<dbReference type="InterPro" id="IPR036167">
    <property type="entry name" value="tRNA_intron_Endo_cat-like_sf"/>
</dbReference>
<protein>
    <recommendedName>
        <fullName evidence="2">tRNA-intron lyase</fullName>
        <ecNumber evidence="2">4.6.1.16</ecNumber>
    </recommendedName>
</protein>
<feature type="region of interest" description="Disordered" evidence="6">
    <location>
        <begin position="57"/>
        <end position="170"/>
    </location>
</feature>
<evidence type="ECO:0000313" key="10">
    <source>
        <dbReference type="Proteomes" id="UP001492380"/>
    </source>
</evidence>
<evidence type="ECO:0000259" key="8">
    <source>
        <dbReference type="Pfam" id="PF26577"/>
    </source>
</evidence>
<feature type="compositionally biased region" description="Polar residues" evidence="6">
    <location>
        <begin position="83"/>
        <end position="92"/>
    </location>
</feature>
<name>A0ABR1YR44_9PEZI</name>
<sequence>MSGLAHVFPFQRAPTPPPAGEAHQTQSQATDQDQIPAVLVDEVEAAVVQGEDVDGTARAAPALADETMQVFEPLEVGDLTPAPSEQSGSSPRRTPEEVPRAESEGMLEAEAQDAPVAEGQPKSDPVDPQSPPTSTLSEETARPALTSTEASRSSDSNWVSRPVQDRVEESQDSIEFPAYSSAFIPETPTQPAPEMSPQDTIQTSKAQDEAQAAAKSAPAPFPISHVAKKYYIHDPNTIAYVRSQHNMCGVLIGTLPSHPQQNVFLGTPLSLMPEEARRLVEIGAAYIVDDTAAHRAGMLAGGIPEAERKAFARAMEKQGIEAMRATQKKADDVKKEILKKNAEKIAAAREAKQKERQQKRENAAQAQRQAEGGEDGASESLFDTPPPPRPSSPAPSSHNSGVTSEERFYITPTTSHPPLPTQPSAVESRSLLPPAPASYPLFAYLHSRGFFMTPGLRFGCQYTAYPGDPLRFHSHFLAVGLGWNEEFDLMRLVGGGRLGTGVKKAFLIGAKEEADDGVGEGDAAEGVRAFSVEWSGM</sequence>
<dbReference type="PANTHER" id="PTHR13070">
    <property type="entry name" value="TRNA-SPLICING ENDONUCLEASE SUBUNIT SEN34-RELATED"/>
    <property type="match status" value="1"/>
</dbReference>
<comment type="caution">
    <text evidence="9">The sequence shown here is derived from an EMBL/GenBank/DDBJ whole genome shotgun (WGS) entry which is preliminary data.</text>
</comment>
<dbReference type="Pfam" id="PF26577">
    <property type="entry name" value="TSEN34_N"/>
    <property type="match status" value="1"/>
</dbReference>
<evidence type="ECO:0000256" key="3">
    <source>
        <dbReference type="ARBA" id="ARBA00022694"/>
    </source>
</evidence>
<comment type="catalytic activity">
    <reaction evidence="5">
        <text>pretRNA = a 3'-half-tRNA molecule with a 5'-OH end + a 5'-half-tRNA molecule with a 2',3'-cyclic phosphate end + an intron with a 2',3'-cyclic phosphate and a 5'-hydroxyl terminus.</text>
        <dbReference type="EC" id="4.6.1.16"/>
    </reaction>
</comment>
<feature type="region of interest" description="Disordered" evidence="6">
    <location>
        <begin position="347"/>
        <end position="404"/>
    </location>
</feature>
<dbReference type="PANTHER" id="PTHR13070:SF0">
    <property type="entry name" value="TRNA-SPLICING ENDONUCLEASE SUBUNIT SEN34"/>
    <property type="match status" value="1"/>
</dbReference>
<evidence type="ECO:0000313" key="9">
    <source>
        <dbReference type="EMBL" id="KAK8235905.1"/>
    </source>
</evidence>
<evidence type="ECO:0000256" key="6">
    <source>
        <dbReference type="SAM" id="MobiDB-lite"/>
    </source>
</evidence>
<feature type="compositionally biased region" description="Polar residues" evidence="6">
    <location>
        <begin position="145"/>
        <end position="159"/>
    </location>
</feature>
<feature type="region of interest" description="Disordered" evidence="6">
    <location>
        <begin position="183"/>
        <end position="217"/>
    </location>
</feature>
<keyword evidence="10" id="KW-1185">Reference proteome</keyword>
<dbReference type="Proteomes" id="UP001492380">
    <property type="component" value="Unassembled WGS sequence"/>
</dbReference>
<feature type="domain" description="tRNA intron endonuclease catalytic" evidence="7">
    <location>
        <begin position="439"/>
        <end position="510"/>
    </location>
</feature>
<evidence type="ECO:0000256" key="5">
    <source>
        <dbReference type="ARBA" id="ARBA00034031"/>
    </source>
</evidence>
<dbReference type="EMBL" id="JBBWRZ010000005">
    <property type="protein sequence ID" value="KAK8235905.1"/>
    <property type="molecule type" value="Genomic_DNA"/>
</dbReference>
<reference evidence="9 10" key="1">
    <citation type="submission" date="2024-04" db="EMBL/GenBank/DDBJ databases">
        <title>Phyllosticta paracitricarpa is synonymous to the EU quarantine fungus P. citricarpa based on phylogenomic analyses.</title>
        <authorList>
            <consortium name="Lawrence Berkeley National Laboratory"/>
            <person name="Van Ingen-Buijs V.A."/>
            <person name="Van Westerhoven A.C."/>
            <person name="Haridas S."/>
            <person name="Skiadas P."/>
            <person name="Martin F."/>
            <person name="Groenewald J.Z."/>
            <person name="Crous P.W."/>
            <person name="Seidl M.F."/>
        </authorList>
    </citation>
    <scope>NUCLEOTIDE SEQUENCE [LARGE SCALE GENOMIC DNA]</scope>
    <source>
        <strain evidence="9 10">CBS 123374</strain>
    </source>
</reference>
<dbReference type="InterPro" id="IPR059049">
    <property type="entry name" value="TSEN34_N"/>
</dbReference>
<feature type="compositionally biased region" description="Basic and acidic residues" evidence="6">
    <location>
        <begin position="347"/>
        <end position="362"/>
    </location>
</feature>
<keyword evidence="4" id="KW-0456">Lyase</keyword>
<keyword evidence="3" id="KW-0819">tRNA processing</keyword>
<organism evidence="9 10">
    <name type="scientific">Phyllosticta capitalensis</name>
    <dbReference type="NCBI Taxonomy" id="121624"/>
    <lineage>
        <taxon>Eukaryota</taxon>
        <taxon>Fungi</taxon>
        <taxon>Dikarya</taxon>
        <taxon>Ascomycota</taxon>
        <taxon>Pezizomycotina</taxon>
        <taxon>Dothideomycetes</taxon>
        <taxon>Dothideomycetes incertae sedis</taxon>
        <taxon>Botryosphaeriales</taxon>
        <taxon>Phyllostictaceae</taxon>
        <taxon>Phyllosticta</taxon>
    </lineage>
</organism>
<feature type="compositionally biased region" description="Pro residues" evidence="6">
    <location>
        <begin position="384"/>
        <end position="393"/>
    </location>
</feature>
<feature type="domain" description="TSEN34 N-terminal" evidence="8">
    <location>
        <begin position="222"/>
        <end position="290"/>
    </location>
</feature>
<proteinExistence type="inferred from homology"/>